<evidence type="ECO:0000313" key="1">
    <source>
        <dbReference type="EMBL" id="MBJ6128435.1"/>
    </source>
</evidence>
<gene>
    <name evidence="1" type="ORF">JAO75_23855</name>
</gene>
<sequence length="61" mass="7038">MRSCISMKASDRTKKPPMVHRPFRRWSHQTATNAAAWSATPSYASARQVPLFTDEDDEEWV</sequence>
<keyword evidence="2" id="KW-1185">Reference proteome</keyword>
<protein>
    <submittedName>
        <fullName evidence="1">Uncharacterized protein</fullName>
    </submittedName>
</protein>
<dbReference type="Proteomes" id="UP000620670">
    <property type="component" value="Unassembled WGS sequence"/>
</dbReference>
<dbReference type="EMBL" id="JAELXT010000051">
    <property type="protein sequence ID" value="MBJ6128435.1"/>
    <property type="molecule type" value="Genomic_DNA"/>
</dbReference>
<organism evidence="1 2">
    <name type="scientific">Microvirga splendida</name>
    <dbReference type="NCBI Taxonomy" id="2795727"/>
    <lineage>
        <taxon>Bacteria</taxon>
        <taxon>Pseudomonadati</taxon>
        <taxon>Pseudomonadota</taxon>
        <taxon>Alphaproteobacteria</taxon>
        <taxon>Hyphomicrobiales</taxon>
        <taxon>Methylobacteriaceae</taxon>
        <taxon>Microvirga</taxon>
    </lineage>
</organism>
<dbReference type="RefSeq" id="WP_199051707.1">
    <property type="nucleotide sequence ID" value="NZ_JAELXT010000051.1"/>
</dbReference>
<name>A0ABS0Y908_9HYPH</name>
<comment type="caution">
    <text evidence="1">The sequence shown here is derived from an EMBL/GenBank/DDBJ whole genome shotgun (WGS) entry which is preliminary data.</text>
</comment>
<accession>A0ABS0Y908</accession>
<reference evidence="2" key="1">
    <citation type="submission" date="2020-12" db="EMBL/GenBank/DDBJ databases">
        <title>Hymenobacter sp.</title>
        <authorList>
            <person name="Kim M.K."/>
        </authorList>
    </citation>
    <scope>NUCLEOTIDE SEQUENCE [LARGE SCALE GENOMIC DNA]</scope>
    <source>
        <strain evidence="2">BT325</strain>
    </source>
</reference>
<evidence type="ECO:0000313" key="2">
    <source>
        <dbReference type="Proteomes" id="UP000620670"/>
    </source>
</evidence>
<proteinExistence type="predicted"/>